<sequence length="276" mass="30541">MNNNCLPTGQLLQVGKGLELHYHDAGQGLPVIFIHGSGPGASGWSNFKQNYPLFAEAGYRAIVPDLPGYGLSSKPETEYVLDLFVEALFGLVDELGLERYALVGNSLGGAIAIKMALDRPQQVSRLILMAPGGLMEKEAYFQQMEGIQKMAAAFMGGELDHDGMRRLLGLQLFDPSLITDEIVNERVAVVQNQPRCVLSTMQVPNMAGRLDELQCPVLGFWGQNDKFCPVSGVQTMMEACSRIRFVQLSQCGHWVMVEHRDLFNRECIDFLDEGEE</sequence>
<dbReference type="PRINTS" id="PR00111">
    <property type="entry name" value="ABHYDROLASE"/>
</dbReference>
<dbReference type="InterPro" id="IPR029058">
    <property type="entry name" value="AB_hydrolase_fold"/>
</dbReference>
<dbReference type="InterPro" id="IPR000639">
    <property type="entry name" value="Epox_hydrolase-like"/>
</dbReference>
<proteinExistence type="predicted"/>
<dbReference type="RefSeq" id="WP_379910556.1">
    <property type="nucleotide sequence ID" value="NZ_JBHSWE010000001.1"/>
</dbReference>
<comment type="caution">
    <text evidence="2">The sequence shown here is derived from an EMBL/GenBank/DDBJ whole genome shotgun (WGS) entry which is preliminary data.</text>
</comment>
<evidence type="ECO:0000259" key="1">
    <source>
        <dbReference type="Pfam" id="PF12697"/>
    </source>
</evidence>
<dbReference type="GO" id="GO:0016787">
    <property type="term" value="F:hydrolase activity"/>
    <property type="evidence" value="ECO:0007669"/>
    <property type="project" value="UniProtKB-KW"/>
</dbReference>
<dbReference type="Proteomes" id="UP001596422">
    <property type="component" value="Unassembled WGS sequence"/>
</dbReference>
<keyword evidence="3" id="KW-1185">Reference proteome</keyword>
<dbReference type="EMBL" id="JBHSWE010000001">
    <property type="protein sequence ID" value="MFC6672092.1"/>
    <property type="molecule type" value="Genomic_DNA"/>
</dbReference>
<dbReference type="SUPFAM" id="SSF53474">
    <property type="entry name" value="alpha/beta-Hydrolases"/>
    <property type="match status" value="1"/>
</dbReference>
<protein>
    <submittedName>
        <fullName evidence="2">Alpha/beta fold hydrolase</fullName>
    </submittedName>
</protein>
<dbReference type="InterPro" id="IPR000073">
    <property type="entry name" value="AB_hydrolase_1"/>
</dbReference>
<dbReference type="PRINTS" id="PR00412">
    <property type="entry name" value="EPOXHYDRLASE"/>
</dbReference>
<accession>A0ABW2A3X5</accession>
<dbReference type="Gene3D" id="3.40.50.1820">
    <property type="entry name" value="alpha/beta hydrolase"/>
    <property type="match status" value="1"/>
</dbReference>
<dbReference type="Pfam" id="PF12697">
    <property type="entry name" value="Abhydrolase_6"/>
    <property type="match status" value="1"/>
</dbReference>
<dbReference type="PANTHER" id="PTHR46438:SF11">
    <property type="entry name" value="LIPASE-RELATED"/>
    <property type="match status" value="1"/>
</dbReference>
<name>A0ABW2A3X5_9GAMM</name>
<gene>
    <name evidence="2" type="ORF">ACFQDL_20005</name>
</gene>
<feature type="domain" description="AB hydrolase-1" evidence="1">
    <location>
        <begin position="31"/>
        <end position="265"/>
    </location>
</feature>
<evidence type="ECO:0000313" key="3">
    <source>
        <dbReference type="Proteomes" id="UP001596422"/>
    </source>
</evidence>
<organism evidence="2 3">
    <name type="scientific">Marinobacterium aestuariivivens</name>
    <dbReference type="NCBI Taxonomy" id="1698799"/>
    <lineage>
        <taxon>Bacteria</taxon>
        <taxon>Pseudomonadati</taxon>
        <taxon>Pseudomonadota</taxon>
        <taxon>Gammaproteobacteria</taxon>
        <taxon>Oceanospirillales</taxon>
        <taxon>Oceanospirillaceae</taxon>
        <taxon>Marinobacterium</taxon>
    </lineage>
</organism>
<keyword evidence="2" id="KW-0378">Hydrolase</keyword>
<dbReference type="PANTHER" id="PTHR46438">
    <property type="entry name" value="ALPHA/BETA-HYDROLASES SUPERFAMILY PROTEIN"/>
    <property type="match status" value="1"/>
</dbReference>
<evidence type="ECO:0000313" key="2">
    <source>
        <dbReference type="EMBL" id="MFC6672092.1"/>
    </source>
</evidence>
<reference evidence="3" key="1">
    <citation type="journal article" date="2019" name="Int. J. Syst. Evol. Microbiol.">
        <title>The Global Catalogue of Microorganisms (GCM) 10K type strain sequencing project: providing services to taxonomists for standard genome sequencing and annotation.</title>
        <authorList>
            <consortium name="The Broad Institute Genomics Platform"/>
            <consortium name="The Broad Institute Genome Sequencing Center for Infectious Disease"/>
            <person name="Wu L."/>
            <person name="Ma J."/>
        </authorList>
    </citation>
    <scope>NUCLEOTIDE SEQUENCE [LARGE SCALE GENOMIC DNA]</scope>
    <source>
        <strain evidence="3">NBRC 111756</strain>
    </source>
</reference>